<dbReference type="InterPro" id="IPR049192">
    <property type="entry name" value="DUF4246_C"/>
</dbReference>
<protein>
    <recommendedName>
        <fullName evidence="1">DUF4246 domain-containing protein</fullName>
    </recommendedName>
</protein>
<proteinExistence type="predicted"/>
<reference evidence="2 3" key="1">
    <citation type="submission" date="2016-07" db="EMBL/GenBank/DDBJ databases">
        <title>Draft genome of the white-rot fungus Obba rivulosa 3A-2.</title>
        <authorList>
            <consortium name="DOE Joint Genome Institute"/>
            <person name="Miettinen O."/>
            <person name="Riley R."/>
            <person name="Acob R."/>
            <person name="Barry K."/>
            <person name="Cullen D."/>
            <person name="De Vries R."/>
            <person name="Hainaut M."/>
            <person name="Hatakka A."/>
            <person name="Henrissat B."/>
            <person name="Hilden K."/>
            <person name="Kuo R."/>
            <person name="Labutti K."/>
            <person name="Lipzen A."/>
            <person name="Makela M.R."/>
            <person name="Sandor L."/>
            <person name="Spatafora J.W."/>
            <person name="Grigoriev I.V."/>
            <person name="Hibbett D.S."/>
        </authorList>
    </citation>
    <scope>NUCLEOTIDE SEQUENCE [LARGE SCALE GENOMIC DNA]</scope>
    <source>
        <strain evidence="2 3">3A-2</strain>
    </source>
</reference>
<accession>A0A8E2ALP4</accession>
<evidence type="ECO:0000313" key="2">
    <source>
        <dbReference type="EMBL" id="OCH86926.1"/>
    </source>
</evidence>
<keyword evidence="3" id="KW-1185">Reference proteome</keyword>
<dbReference type="AlphaFoldDB" id="A0A8E2ALP4"/>
<evidence type="ECO:0000259" key="1">
    <source>
        <dbReference type="Pfam" id="PF14033"/>
    </source>
</evidence>
<dbReference type="OrthoDB" id="2757079at2759"/>
<feature type="domain" description="DUF4246" evidence="1">
    <location>
        <begin position="8"/>
        <end position="141"/>
    </location>
</feature>
<organism evidence="2 3">
    <name type="scientific">Obba rivulosa</name>
    <dbReference type="NCBI Taxonomy" id="1052685"/>
    <lineage>
        <taxon>Eukaryota</taxon>
        <taxon>Fungi</taxon>
        <taxon>Dikarya</taxon>
        <taxon>Basidiomycota</taxon>
        <taxon>Agaricomycotina</taxon>
        <taxon>Agaricomycetes</taxon>
        <taxon>Polyporales</taxon>
        <taxon>Gelatoporiaceae</taxon>
        <taxon>Obba</taxon>
    </lineage>
</organism>
<dbReference type="EMBL" id="KV722506">
    <property type="protein sequence ID" value="OCH86926.1"/>
    <property type="molecule type" value="Genomic_DNA"/>
</dbReference>
<gene>
    <name evidence="2" type="ORF">OBBRIDRAFT_190819</name>
</gene>
<dbReference type="PANTHER" id="PTHR33119">
    <property type="entry name" value="IFI3P"/>
    <property type="match status" value="1"/>
</dbReference>
<dbReference type="Pfam" id="PF14033">
    <property type="entry name" value="DUF4246"/>
    <property type="match status" value="1"/>
</dbReference>
<dbReference type="Proteomes" id="UP000250043">
    <property type="component" value="Unassembled WGS sequence"/>
</dbReference>
<sequence>MGIETTGDSKISESNALIPAERKSELIGAASVLEDVPSQEKDWRPGSNGQVPDLVCPSLYCFRIGKSLIKDRGTGSVRAHCWQVPRAPQRPWGRVHISHIQLVPSPVDRHPLPCVKEGDVRPLGYANSMHPKTHVALHHGVVDSFVGTGPDQCLNQEPRRWYGHIEMPSPDYKAYSEADKTYEWLVGNSHDPT</sequence>
<dbReference type="InterPro" id="IPR025340">
    <property type="entry name" value="DUF4246"/>
</dbReference>
<evidence type="ECO:0000313" key="3">
    <source>
        <dbReference type="Proteomes" id="UP000250043"/>
    </source>
</evidence>
<dbReference type="PANTHER" id="PTHR33119:SF1">
    <property type="entry name" value="FE2OG DIOXYGENASE DOMAIN-CONTAINING PROTEIN"/>
    <property type="match status" value="1"/>
</dbReference>
<name>A0A8E2ALP4_9APHY</name>